<accession>A0A1I4NNN1</accession>
<protein>
    <recommendedName>
        <fullName evidence="4">Lipoprotein</fullName>
    </recommendedName>
</protein>
<feature type="chain" id="PRO_5011762267" description="Lipoprotein" evidence="1">
    <location>
        <begin position="17"/>
        <end position="165"/>
    </location>
</feature>
<evidence type="ECO:0000313" key="2">
    <source>
        <dbReference type="EMBL" id="SFM16975.1"/>
    </source>
</evidence>
<dbReference type="AlphaFoldDB" id="A0A1I4NNN1"/>
<dbReference type="RefSeq" id="WP_093094153.1">
    <property type="nucleotide sequence ID" value="NZ_FOTQ01000004.1"/>
</dbReference>
<dbReference type="OrthoDB" id="7773807at2"/>
<evidence type="ECO:0008006" key="4">
    <source>
        <dbReference type="Google" id="ProtNLM"/>
    </source>
</evidence>
<reference evidence="2 3" key="1">
    <citation type="submission" date="2016-10" db="EMBL/GenBank/DDBJ databases">
        <authorList>
            <person name="de Groot N.N."/>
        </authorList>
    </citation>
    <scope>NUCLEOTIDE SEQUENCE [LARGE SCALE GENOMIC DNA]</scope>
    <source>
        <strain evidence="2 3">DSM 15283</strain>
    </source>
</reference>
<dbReference type="PROSITE" id="PS51257">
    <property type="entry name" value="PROKAR_LIPOPROTEIN"/>
    <property type="match status" value="1"/>
</dbReference>
<keyword evidence="1" id="KW-0732">Signal</keyword>
<feature type="signal peptide" evidence="1">
    <location>
        <begin position="1"/>
        <end position="16"/>
    </location>
</feature>
<proteinExistence type="predicted"/>
<gene>
    <name evidence="2" type="ORF">SAMN04488042_104284</name>
</gene>
<evidence type="ECO:0000313" key="3">
    <source>
        <dbReference type="Proteomes" id="UP000199144"/>
    </source>
</evidence>
<sequence length="165" mass="17640">MRIVLSLLLISTLALTACQSRWNPVNWFGADEPAPEGTANPLLPGQEDTGVFAKRPVAVYSGIPIQTVKSVTVQKVPEGALVTAVGVPRVHGVFAVKLKPRNGGVPENGVLTYDLLGVHPSEAPYGGPERSREVTVGHVVTTQQLQGVHTIRVAGQQNARQARRR</sequence>
<evidence type="ECO:0000256" key="1">
    <source>
        <dbReference type="SAM" id="SignalP"/>
    </source>
</evidence>
<dbReference type="Proteomes" id="UP000199144">
    <property type="component" value="Unassembled WGS sequence"/>
</dbReference>
<dbReference type="EMBL" id="FOTQ01000004">
    <property type="protein sequence ID" value="SFM16975.1"/>
    <property type="molecule type" value="Genomic_DNA"/>
</dbReference>
<name>A0A1I4NNN1_9RHOB</name>
<organism evidence="2 3">
    <name type="scientific">Shimia aestuarii</name>
    <dbReference type="NCBI Taxonomy" id="254406"/>
    <lineage>
        <taxon>Bacteria</taxon>
        <taxon>Pseudomonadati</taxon>
        <taxon>Pseudomonadota</taxon>
        <taxon>Alphaproteobacteria</taxon>
        <taxon>Rhodobacterales</taxon>
        <taxon>Roseobacteraceae</taxon>
    </lineage>
</organism>
<dbReference type="STRING" id="254406.SAMN04488042_104284"/>
<keyword evidence="3" id="KW-1185">Reference proteome</keyword>